<dbReference type="InterPro" id="IPR001173">
    <property type="entry name" value="Glyco_trans_2-like"/>
</dbReference>
<dbReference type="Gene3D" id="3.90.550.10">
    <property type="entry name" value="Spore Coat Polysaccharide Biosynthesis Protein SpsA, Chain A"/>
    <property type="match status" value="1"/>
</dbReference>
<keyword evidence="3" id="KW-1185">Reference proteome</keyword>
<reference evidence="2" key="2">
    <citation type="journal article" date="2021" name="Syst. Appl. Microbiol.">
        <title>Roseomonas hellenica sp. nov., isolated from roots of wild-growing Alkanna tinctoria.</title>
        <authorList>
            <person name="Rat A."/>
            <person name="Naranjo H.D."/>
            <person name="Lebbe L."/>
            <person name="Cnockaert M."/>
            <person name="Krigas N."/>
            <person name="Grigoriadou K."/>
            <person name="Maloupa E."/>
            <person name="Willems A."/>
        </authorList>
    </citation>
    <scope>NUCLEOTIDE SEQUENCE</scope>
    <source>
        <strain evidence="2">LMG 28251</strain>
    </source>
</reference>
<dbReference type="PANTHER" id="PTHR43685:SF11">
    <property type="entry name" value="GLYCOSYLTRANSFERASE TAGX-RELATED"/>
    <property type="match status" value="1"/>
</dbReference>
<dbReference type="Pfam" id="PF00535">
    <property type="entry name" value="Glycos_transf_2"/>
    <property type="match status" value="1"/>
</dbReference>
<evidence type="ECO:0000313" key="2">
    <source>
        <dbReference type="EMBL" id="MBR0654499.1"/>
    </source>
</evidence>
<dbReference type="PANTHER" id="PTHR43685">
    <property type="entry name" value="GLYCOSYLTRANSFERASE"/>
    <property type="match status" value="1"/>
</dbReference>
<organism evidence="2 3">
    <name type="scientific">Plastoroseomonas arctica</name>
    <dbReference type="NCBI Taxonomy" id="1509237"/>
    <lineage>
        <taxon>Bacteria</taxon>
        <taxon>Pseudomonadati</taxon>
        <taxon>Pseudomonadota</taxon>
        <taxon>Alphaproteobacteria</taxon>
        <taxon>Acetobacterales</taxon>
        <taxon>Acetobacteraceae</taxon>
        <taxon>Plastoroseomonas</taxon>
    </lineage>
</organism>
<name>A0AAF1JVM9_9PROT</name>
<dbReference type="Proteomes" id="UP001196068">
    <property type="component" value="Unassembled WGS sequence"/>
</dbReference>
<gene>
    <name evidence="2" type="ORF">GXW79_05330</name>
</gene>
<feature type="domain" description="Glycosyltransferase 2-like" evidence="1">
    <location>
        <begin position="543"/>
        <end position="654"/>
    </location>
</feature>
<protein>
    <submittedName>
        <fullName evidence="2">Glycosyltransferase family 2 protein</fullName>
    </submittedName>
</protein>
<evidence type="ECO:0000259" key="1">
    <source>
        <dbReference type="Pfam" id="PF00535"/>
    </source>
</evidence>
<evidence type="ECO:0000313" key="3">
    <source>
        <dbReference type="Proteomes" id="UP001196068"/>
    </source>
</evidence>
<dbReference type="EMBL" id="JAAEDH010000004">
    <property type="protein sequence ID" value="MBR0654499.1"/>
    <property type="molecule type" value="Genomic_DNA"/>
</dbReference>
<dbReference type="InterPro" id="IPR029044">
    <property type="entry name" value="Nucleotide-diphossugar_trans"/>
</dbReference>
<sequence length="795" mass="85502">MTLPLPPLWTGLRFSPNPAQVRAVGHRIPFAAGVTVEFRSDAEARLASVRLPDSPDGAAILGWPTLFSFVRILMPVTALDTLLGRYGVIQGEVELRMGSGGPPVRAEWLALLRREGLHGLGDHQVISHAPVFAEARTLRLPFLLRAPERLAPGGVVLALQLPADAAELHLWQFGLRITGFSSARNQLRLEPGAILAGEVTQAGRGATLWLGARHAAAGVLEAPLADGAFAIGFDSGRMEREAGDAACAALVAGQETLAYLDLAAGPAAAGALRTLLRLADPGGSAPDEAAIAAGIAALKGLHAMHDSTAIWRVHAGSAMARDGRGPNNAFEAYLLYLHARSHLDMNGTATAAASFAVLDPVAERYLAPDDLRHARLAQAQACLRSGAATEAVAILEALRVARPTDAEVYFQLANSLRARDPALRRTWLRVAEVLHPAPPIGLVTAILAELVAAGQAEEALLRCLPALQGERPDQDLWLALAQIQIARGDRPGWAASVARFFRGHGMAPPEFGALEGPDADAFAALGATARRPSLPVPGPLVVIAMTAYNAAATLETAARSVLAQSHTNLRLVIVDDASTDATPAIIERLAEADVRVAVLRNATNMGTYGAKNRVLAEYPGEFHGFHDSDDWMHPDYVAEHLTRMTKHPEALCTTSSWYRMDRAGRLGVLWAGGYLHENPASTFIAREVVERMGFFDTVRTGADSEFLWRMRRRFGRGAVIAIRKPLAIGLLRSDSLTQNRTTGFDEDRFSPVRSRYWESWIRWHREALLASGGQPLFMPFPAPVRLFPAPAEILP</sequence>
<dbReference type="RefSeq" id="WP_211873315.1">
    <property type="nucleotide sequence ID" value="NZ_JAAEDH010000004.1"/>
</dbReference>
<dbReference type="InterPro" id="IPR050834">
    <property type="entry name" value="Glycosyltransf_2"/>
</dbReference>
<comment type="caution">
    <text evidence="2">The sequence shown here is derived from an EMBL/GenBank/DDBJ whole genome shotgun (WGS) entry which is preliminary data.</text>
</comment>
<dbReference type="SUPFAM" id="SSF53448">
    <property type="entry name" value="Nucleotide-diphospho-sugar transferases"/>
    <property type="match status" value="1"/>
</dbReference>
<proteinExistence type="predicted"/>
<dbReference type="CDD" id="cd00761">
    <property type="entry name" value="Glyco_tranf_GTA_type"/>
    <property type="match status" value="1"/>
</dbReference>
<dbReference type="AlphaFoldDB" id="A0AAF1JVM9"/>
<accession>A0AAF1JVM9</accession>
<reference evidence="2" key="1">
    <citation type="submission" date="2020-01" db="EMBL/GenBank/DDBJ databases">
        <authorList>
            <person name="Rat A."/>
        </authorList>
    </citation>
    <scope>NUCLEOTIDE SEQUENCE</scope>
    <source>
        <strain evidence="2">LMG 28251</strain>
    </source>
</reference>